<evidence type="ECO:0000256" key="2">
    <source>
        <dbReference type="ARBA" id="ARBA00022448"/>
    </source>
</evidence>
<evidence type="ECO:0000313" key="9">
    <source>
        <dbReference type="EMBL" id="MDR6552019.1"/>
    </source>
</evidence>
<gene>
    <name evidence="9" type="ORF">J2736_003221</name>
</gene>
<dbReference type="PROSITE" id="PS50928">
    <property type="entry name" value="ABC_TM1"/>
    <property type="match status" value="1"/>
</dbReference>
<dbReference type="InterPro" id="IPR035906">
    <property type="entry name" value="MetI-like_sf"/>
</dbReference>
<feature type="transmembrane region" description="Helical" evidence="7">
    <location>
        <begin position="264"/>
        <end position="281"/>
    </location>
</feature>
<feature type="transmembrane region" description="Helical" evidence="7">
    <location>
        <begin position="185"/>
        <end position="207"/>
    </location>
</feature>
<evidence type="ECO:0000256" key="6">
    <source>
        <dbReference type="ARBA" id="ARBA00023136"/>
    </source>
</evidence>
<evidence type="ECO:0000256" key="7">
    <source>
        <dbReference type="SAM" id="Phobius"/>
    </source>
</evidence>
<reference evidence="9 10" key="1">
    <citation type="submission" date="2023-07" db="EMBL/GenBank/DDBJ databases">
        <title>Sorghum-associated microbial communities from plants grown in Nebraska, USA.</title>
        <authorList>
            <person name="Schachtman D."/>
        </authorList>
    </citation>
    <scope>NUCLEOTIDE SEQUENCE [LARGE SCALE GENOMIC DNA]</scope>
    <source>
        <strain evidence="9 10">CC258</strain>
    </source>
</reference>
<dbReference type="SUPFAM" id="SSF161098">
    <property type="entry name" value="MetI-like"/>
    <property type="match status" value="1"/>
</dbReference>
<sequence length="296" mass="33118">MIQDTSLSSRIFTIWNYAFLIGLSLACVFPIVHIFSISLSSDIAVAAGHVKLWPVDFTTNAYRIVLGKVEFLRAIGITMQRVLLGVTLNMLMAILMAYPLSKESKVFPMRTLYAWIVVITMLFHGGLIPTFMTVRATGILDTIWALVLPNAVPVFNVLLLLNFFRSLPRELEEASMMDGAGHLVTLLRVYLPLSLPALATIGLFSTVGHWNAWFDAMIYMNTPSHYPLQTYLRTIVIDLDLTSLTGTGDTLKEYDKISARTVRAAQIFLGALPILMIYPFLQRYFTKGIVMGSVKE</sequence>
<comment type="subcellular location">
    <subcellularLocation>
        <location evidence="1">Cell membrane</location>
        <topology evidence="1">Multi-pass membrane protein</topology>
    </subcellularLocation>
</comment>
<evidence type="ECO:0000256" key="5">
    <source>
        <dbReference type="ARBA" id="ARBA00022989"/>
    </source>
</evidence>
<comment type="caution">
    <text evidence="9">The sequence shown here is derived from an EMBL/GenBank/DDBJ whole genome shotgun (WGS) entry which is preliminary data.</text>
</comment>
<dbReference type="CDD" id="cd06261">
    <property type="entry name" value="TM_PBP2"/>
    <property type="match status" value="1"/>
</dbReference>
<evidence type="ECO:0000256" key="3">
    <source>
        <dbReference type="ARBA" id="ARBA00022475"/>
    </source>
</evidence>
<accession>A0ABU1NXJ9</accession>
<feature type="transmembrane region" description="Helical" evidence="7">
    <location>
        <begin position="82"/>
        <end position="100"/>
    </location>
</feature>
<evidence type="ECO:0000259" key="8">
    <source>
        <dbReference type="PROSITE" id="PS50928"/>
    </source>
</evidence>
<dbReference type="Proteomes" id="UP001267290">
    <property type="component" value="Unassembled WGS sequence"/>
</dbReference>
<evidence type="ECO:0000256" key="1">
    <source>
        <dbReference type="ARBA" id="ARBA00004651"/>
    </source>
</evidence>
<keyword evidence="4 7" id="KW-0812">Transmembrane</keyword>
<organism evidence="9 10">
    <name type="scientific">Paenibacillus qinlingensis</name>
    <dbReference type="NCBI Taxonomy" id="1837343"/>
    <lineage>
        <taxon>Bacteria</taxon>
        <taxon>Bacillati</taxon>
        <taxon>Bacillota</taxon>
        <taxon>Bacilli</taxon>
        <taxon>Bacillales</taxon>
        <taxon>Paenibacillaceae</taxon>
        <taxon>Paenibacillus</taxon>
    </lineage>
</organism>
<evidence type="ECO:0000256" key="4">
    <source>
        <dbReference type="ARBA" id="ARBA00022692"/>
    </source>
</evidence>
<keyword evidence="6 7" id="KW-0472">Membrane</keyword>
<keyword evidence="3" id="KW-1003">Cell membrane</keyword>
<keyword evidence="2" id="KW-0813">Transport</keyword>
<dbReference type="PANTHER" id="PTHR43744">
    <property type="entry name" value="ABC TRANSPORTER PERMEASE PROTEIN MG189-RELATED-RELATED"/>
    <property type="match status" value="1"/>
</dbReference>
<feature type="transmembrane region" description="Helical" evidence="7">
    <location>
        <begin position="143"/>
        <end position="164"/>
    </location>
</feature>
<feature type="transmembrane region" description="Helical" evidence="7">
    <location>
        <begin position="112"/>
        <end position="131"/>
    </location>
</feature>
<dbReference type="PANTHER" id="PTHR43744:SF9">
    <property type="entry name" value="POLYGALACTURONAN_RHAMNOGALACTURONAN TRANSPORT SYSTEM PERMEASE PROTEIN YTCP"/>
    <property type="match status" value="1"/>
</dbReference>
<keyword evidence="10" id="KW-1185">Reference proteome</keyword>
<name>A0ABU1NXJ9_9BACL</name>
<proteinExistence type="predicted"/>
<dbReference type="InterPro" id="IPR000515">
    <property type="entry name" value="MetI-like"/>
</dbReference>
<feature type="domain" description="ABC transmembrane type-1" evidence="8">
    <location>
        <begin position="75"/>
        <end position="278"/>
    </location>
</feature>
<evidence type="ECO:0000313" key="10">
    <source>
        <dbReference type="Proteomes" id="UP001267290"/>
    </source>
</evidence>
<feature type="transmembrane region" description="Helical" evidence="7">
    <location>
        <begin position="12"/>
        <end position="35"/>
    </location>
</feature>
<keyword evidence="5 7" id="KW-1133">Transmembrane helix</keyword>
<protein>
    <submittedName>
        <fullName evidence="9">Aldouronate transport system permease protein</fullName>
    </submittedName>
</protein>
<dbReference type="Gene3D" id="1.10.3720.10">
    <property type="entry name" value="MetI-like"/>
    <property type="match status" value="1"/>
</dbReference>
<dbReference type="RefSeq" id="WP_310499580.1">
    <property type="nucleotide sequence ID" value="NZ_JAVDSB010000005.1"/>
</dbReference>
<dbReference type="EMBL" id="JAVDSB010000005">
    <property type="protein sequence ID" value="MDR6552019.1"/>
    <property type="molecule type" value="Genomic_DNA"/>
</dbReference>